<feature type="region of interest" description="Disordered" evidence="1">
    <location>
        <begin position="1"/>
        <end position="30"/>
    </location>
</feature>
<keyword evidence="2" id="KW-0472">Membrane</keyword>
<organism evidence="3 4">
    <name type="scientific">Moorella mulderi DSM 14980</name>
    <dbReference type="NCBI Taxonomy" id="1122241"/>
    <lineage>
        <taxon>Bacteria</taxon>
        <taxon>Bacillati</taxon>
        <taxon>Bacillota</taxon>
        <taxon>Clostridia</taxon>
        <taxon>Neomoorellales</taxon>
        <taxon>Neomoorellaceae</taxon>
        <taxon>Neomoorella</taxon>
    </lineage>
</organism>
<proteinExistence type="predicted"/>
<sequence>MESHNVINVSTQKRKPGMSRPRGGPQPPSSRKRFFLALALAAGMFLAYKAFWFTVSPPPSWVVKTPGDHLTLDAAYGSRDVTFRGAGGDRILLWDWGDEDADTVKVAGREIVLRNEPAAVYLPLEPGTTVEVLGVKDGRGGGITVGVSAPGAYPQVQVMRLRPGQTGHVNIR</sequence>
<feature type="compositionally biased region" description="Polar residues" evidence="1">
    <location>
        <begin position="1"/>
        <end position="11"/>
    </location>
</feature>
<accession>A0A151AST4</accession>
<feature type="transmembrane region" description="Helical" evidence="2">
    <location>
        <begin position="34"/>
        <end position="55"/>
    </location>
</feature>
<keyword evidence="2" id="KW-0812">Transmembrane</keyword>
<gene>
    <name evidence="3" type="ORF">MOMUL_29850</name>
</gene>
<evidence type="ECO:0000313" key="4">
    <source>
        <dbReference type="Proteomes" id="UP000075670"/>
    </source>
</evidence>
<evidence type="ECO:0000256" key="1">
    <source>
        <dbReference type="SAM" id="MobiDB-lite"/>
    </source>
</evidence>
<protein>
    <submittedName>
        <fullName evidence="3">Uncharacterized protein</fullName>
    </submittedName>
</protein>
<dbReference type="EMBL" id="LTBC01000024">
    <property type="protein sequence ID" value="KYH30652.1"/>
    <property type="molecule type" value="Genomic_DNA"/>
</dbReference>
<comment type="caution">
    <text evidence="3">The sequence shown here is derived from an EMBL/GenBank/DDBJ whole genome shotgun (WGS) entry which is preliminary data.</text>
</comment>
<evidence type="ECO:0000313" key="3">
    <source>
        <dbReference type="EMBL" id="KYH30652.1"/>
    </source>
</evidence>
<name>A0A151AST4_9FIRM</name>
<reference evidence="3 4" key="1">
    <citation type="submission" date="2016-02" db="EMBL/GenBank/DDBJ databases">
        <title>Genome sequence of Moorella mulderi DSM 14980.</title>
        <authorList>
            <person name="Poehlein A."/>
            <person name="Daniel R."/>
        </authorList>
    </citation>
    <scope>NUCLEOTIDE SEQUENCE [LARGE SCALE GENOMIC DNA]</scope>
    <source>
        <strain evidence="3 4">DSM 14980</strain>
    </source>
</reference>
<evidence type="ECO:0000256" key="2">
    <source>
        <dbReference type="SAM" id="Phobius"/>
    </source>
</evidence>
<dbReference type="AlphaFoldDB" id="A0A151AST4"/>
<keyword evidence="2" id="KW-1133">Transmembrane helix</keyword>
<keyword evidence="4" id="KW-1185">Reference proteome</keyword>
<dbReference type="PATRIC" id="fig|1122241.3.peg.3179"/>
<dbReference type="Proteomes" id="UP000075670">
    <property type="component" value="Unassembled WGS sequence"/>
</dbReference>